<reference evidence="2 3" key="1">
    <citation type="submission" date="2022-01" db="EMBL/GenBank/DDBJ databases">
        <title>A chromosomal length assembly of Cordylochernes scorpioides.</title>
        <authorList>
            <person name="Zeh D."/>
            <person name="Zeh J."/>
        </authorList>
    </citation>
    <scope>NUCLEOTIDE SEQUENCE [LARGE SCALE GENOMIC DNA]</scope>
    <source>
        <strain evidence="2">IN4F17</strain>
        <tissue evidence="2">Whole Body</tissue>
    </source>
</reference>
<evidence type="ECO:0000256" key="1">
    <source>
        <dbReference type="SAM" id="MobiDB-lite"/>
    </source>
</evidence>
<proteinExistence type="predicted"/>
<feature type="region of interest" description="Disordered" evidence="1">
    <location>
        <begin position="103"/>
        <end position="124"/>
    </location>
</feature>
<evidence type="ECO:0000313" key="3">
    <source>
        <dbReference type="Proteomes" id="UP001235939"/>
    </source>
</evidence>
<feature type="region of interest" description="Disordered" evidence="1">
    <location>
        <begin position="562"/>
        <end position="583"/>
    </location>
</feature>
<feature type="compositionally biased region" description="Basic and acidic residues" evidence="1">
    <location>
        <begin position="153"/>
        <end position="203"/>
    </location>
</feature>
<name>A0ABY6L1Q7_9ARAC</name>
<feature type="compositionally biased region" description="Low complexity" evidence="1">
    <location>
        <begin position="562"/>
        <end position="575"/>
    </location>
</feature>
<evidence type="ECO:0000313" key="2">
    <source>
        <dbReference type="EMBL" id="UYV74102.1"/>
    </source>
</evidence>
<keyword evidence="3" id="KW-1185">Reference proteome</keyword>
<accession>A0ABY6L1Q7</accession>
<dbReference type="InterPro" id="IPR036397">
    <property type="entry name" value="RNaseH_sf"/>
</dbReference>
<gene>
    <name evidence="2" type="ORF">LAZ67_11002119</name>
</gene>
<feature type="compositionally biased region" description="Basic and acidic residues" evidence="1">
    <location>
        <begin position="358"/>
        <end position="409"/>
    </location>
</feature>
<organism evidence="2 3">
    <name type="scientific">Cordylochernes scorpioides</name>
    <dbReference type="NCBI Taxonomy" id="51811"/>
    <lineage>
        <taxon>Eukaryota</taxon>
        <taxon>Metazoa</taxon>
        <taxon>Ecdysozoa</taxon>
        <taxon>Arthropoda</taxon>
        <taxon>Chelicerata</taxon>
        <taxon>Arachnida</taxon>
        <taxon>Pseudoscorpiones</taxon>
        <taxon>Cheliferoidea</taxon>
        <taxon>Chernetidae</taxon>
        <taxon>Cordylochernes</taxon>
    </lineage>
</organism>
<dbReference type="Proteomes" id="UP001235939">
    <property type="component" value="Chromosome 11"/>
</dbReference>
<feature type="region of interest" description="Disordered" evidence="1">
    <location>
        <begin position="332"/>
        <end position="440"/>
    </location>
</feature>
<feature type="compositionally biased region" description="Basic and acidic residues" evidence="1">
    <location>
        <begin position="210"/>
        <end position="309"/>
    </location>
</feature>
<dbReference type="EMBL" id="CP092873">
    <property type="protein sequence ID" value="UYV74102.1"/>
    <property type="molecule type" value="Genomic_DNA"/>
</dbReference>
<feature type="compositionally biased region" description="Basic and acidic residues" evidence="1">
    <location>
        <begin position="112"/>
        <end position="124"/>
    </location>
</feature>
<dbReference type="Gene3D" id="3.30.420.10">
    <property type="entry name" value="Ribonuclease H-like superfamily/Ribonuclease H"/>
    <property type="match status" value="1"/>
</dbReference>
<feature type="region of interest" description="Disordered" evidence="1">
    <location>
        <begin position="153"/>
        <end position="309"/>
    </location>
</feature>
<protein>
    <submittedName>
        <fullName evidence="2">MAP4K1</fullName>
    </submittedName>
</protein>
<sequence>MEEVNKRRRRAMRGNFTRLINDLNIVLKEPPIDSIRVDAKFNRIEVLYVELANLNVLCQSVLLAKDEATDEEVDREFQECEKYIWERFIMERRVRALREQGKDVLSTGGGNRDADLKNKGDLQKFKGNPGDWLSRWGQFDKINANGKYEDVDLKNKEDSEAESKGDIIRDSEAEPKGEEVKNSEAEPKGEGVKDSEAKPKDEGMNDSEDEPKGDGVKDSEAKPKGAEVKDSEAKPKGEGVKDSEAKPKDEGMKDSEDQPKGDGVKDSDKVNSKDGNEVKESEGQKAGDEGDGKKDSEAELKGGVKDSEAAVKCNEVKDSETAVDSFVGVKEAETKVQASRKLVEARPTGDTVPKIKGNYRETEAQDLKTINKSDYAENKDDKCNKGKDHDGNEAKNINEEQGTDSKVEEEKLDVEQGTDSKVAEEKLDVGQGTDSKVEEKLDAEQGTDSMMEEKIIDTKDWLKEGFIEGVNENSPEVKGCYLSRRLLFKKESRTTPIRPVFGDPSCREHGGLALRRYLRRRPNLLRRRIPEIGIKLRENKFGVLADMRRYFQTTPLRPVFDASSADSKKASATSSRNKKSRMKSMDLDVEAMGHDNARPHTARVTMDYLQSCRTLPWPARLPDLSPIEHIWDVMGRRLQPSWNVDYLPDS</sequence>